<evidence type="ECO:0000313" key="3">
    <source>
        <dbReference type="Proteomes" id="UP000440694"/>
    </source>
</evidence>
<reference evidence="2 3" key="1">
    <citation type="submission" date="2019-11" db="EMBL/GenBank/DDBJ databases">
        <title>Identification of a novel strain.</title>
        <authorList>
            <person name="Xu Q."/>
            <person name="Wang G."/>
        </authorList>
    </citation>
    <scope>NUCLEOTIDE SEQUENCE [LARGE SCALE GENOMIC DNA]</scope>
    <source>
        <strain evidence="3">xq</strain>
    </source>
</reference>
<protein>
    <submittedName>
        <fullName evidence="2">DUF2066 domain-containing protein</fullName>
    </submittedName>
</protein>
<feature type="signal peptide" evidence="1">
    <location>
        <begin position="1"/>
        <end position="37"/>
    </location>
</feature>
<comment type="caution">
    <text evidence="2">The sequence shown here is derived from an EMBL/GenBank/DDBJ whole genome shotgun (WGS) entry which is preliminary data.</text>
</comment>
<keyword evidence="1" id="KW-0732">Signal</keyword>
<sequence>MARAQPRKGYGVRPVRPNFFHAILAAAVFGPVGPALAANDDVFTVGNYPVDAQAANAVDAKKQALADGQQSAFRSLLKRLVPVTDYDRLKRLSALKASGFLEGVSVRSERNSSTRYIASLDFSFRADSVRSVLQQEGIPFIEDQAREIVVVPVVRNPDGSIEAGAASRAWNSAWKSLDQEHTLAPFSLQAVKGAINADTLKQAAEGGGGAERTLAAEYGSPYVVLAIAEPDPAAKRLNVTLYGIDGVGGLSLKRSYRVYDGDTAYSMELAAVVGLGVLEGRWKAQKAPPLAASSYSPAYSSANSGGGTAVAMRAQYQSLAEWSEMRRQLLDLPGVEDVRIETESARGADLTLRYPGGARELASALYGRGLALENGTDRLILRSAN</sequence>
<name>A0A6I3KNM8_9HYPH</name>
<evidence type="ECO:0000313" key="2">
    <source>
        <dbReference type="EMBL" id="MTD95362.1"/>
    </source>
</evidence>
<dbReference type="AlphaFoldDB" id="A0A6I3KNM8"/>
<dbReference type="Pfam" id="PF09839">
    <property type="entry name" value="DUF2066"/>
    <property type="match status" value="1"/>
</dbReference>
<proteinExistence type="predicted"/>
<evidence type="ECO:0000256" key="1">
    <source>
        <dbReference type="SAM" id="SignalP"/>
    </source>
</evidence>
<feature type="chain" id="PRO_5026240406" evidence="1">
    <location>
        <begin position="38"/>
        <end position="385"/>
    </location>
</feature>
<dbReference type="InterPro" id="IPR018642">
    <property type="entry name" value="DUF2066"/>
</dbReference>
<accession>A0A6I3KNM8</accession>
<keyword evidence="3" id="KW-1185">Reference proteome</keyword>
<dbReference type="Proteomes" id="UP000440694">
    <property type="component" value="Unassembled WGS sequence"/>
</dbReference>
<dbReference type="EMBL" id="WMBQ01000002">
    <property type="protein sequence ID" value="MTD95362.1"/>
    <property type="molecule type" value="Genomic_DNA"/>
</dbReference>
<organism evidence="2 3">
    <name type="scientific">Hyphomicrobium album</name>
    <dbReference type="NCBI Taxonomy" id="2665159"/>
    <lineage>
        <taxon>Bacteria</taxon>
        <taxon>Pseudomonadati</taxon>
        <taxon>Pseudomonadota</taxon>
        <taxon>Alphaproteobacteria</taxon>
        <taxon>Hyphomicrobiales</taxon>
        <taxon>Hyphomicrobiaceae</taxon>
        <taxon>Hyphomicrobium</taxon>
    </lineage>
</organism>
<gene>
    <name evidence="2" type="ORF">GIW81_13565</name>
</gene>